<name>A0A5M6ISX8_9PROT</name>
<evidence type="ECO:0000256" key="5">
    <source>
        <dbReference type="ARBA" id="ARBA00022729"/>
    </source>
</evidence>
<evidence type="ECO:0000256" key="11">
    <source>
        <dbReference type="RuleBase" id="RU003357"/>
    </source>
</evidence>
<gene>
    <name evidence="15" type="ORF">F1189_14820</name>
</gene>
<keyword evidence="6 11" id="KW-0798">TonB box</keyword>
<dbReference type="InterPro" id="IPR037066">
    <property type="entry name" value="Plug_dom_sf"/>
</dbReference>
<evidence type="ECO:0000256" key="7">
    <source>
        <dbReference type="ARBA" id="ARBA00023136"/>
    </source>
</evidence>
<accession>A0A5M6ISX8</accession>
<dbReference type="GO" id="GO:0009279">
    <property type="term" value="C:cell outer membrane"/>
    <property type="evidence" value="ECO:0007669"/>
    <property type="project" value="UniProtKB-SubCell"/>
</dbReference>
<evidence type="ECO:0000259" key="14">
    <source>
        <dbReference type="Pfam" id="PF07715"/>
    </source>
</evidence>
<evidence type="ECO:0000313" key="16">
    <source>
        <dbReference type="Proteomes" id="UP000325255"/>
    </source>
</evidence>
<feature type="chain" id="PRO_5024409304" evidence="12">
    <location>
        <begin position="32"/>
        <end position="687"/>
    </location>
</feature>
<evidence type="ECO:0000313" key="15">
    <source>
        <dbReference type="EMBL" id="KAA5611426.1"/>
    </source>
</evidence>
<dbReference type="GO" id="GO:0015344">
    <property type="term" value="F:siderophore uptake transmembrane transporter activity"/>
    <property type="evidence" value="ECO:0007669"/>
    <property type="project" value="TreeGrafter"/>
</dbReference>
<evidence type="ECO:0000256" key="9">
    <source>
        <dbReference type="ARBA" id="ARBA00023237"/>
    </source>
</evidence>
<keyword evidence="7 10" id="KW-0472">Membrane</keyword>
<dbReference type="PANTHER" id="PTHR30069">
    <property type="entry name" value="TONB-DEPENDENT OUTER MEMBRANE RECEPTOR"/>
    <property type="match status" value="1"/>
</dbReference>
<organism evidence="15 16">
    <name type="scientific">Rhodovastum atsumiense</name>
    <dbReference type="NCBI Taxonomy" id="504468"/>
    <lineage>
        <taxon>Bacteria</taxon>
        <taxon>Pseudomonadati</taxon>
        <taxon>Pseudomonadota</taxon>
        <taxon>Alphaproteobacteria</taxon>
        <taxon>Acetobacterales</taxon>
        <taxon>Acetobacteraceae</taxon>
        <taxon>Rhodovastum</taxon>
    </lineage>
</organism>
<keyword evidence="16" id="KW-1185">Reference proteome</keyword>
<keyword evidence="8 15" id="KW-0675">Receptor</keyword>
<dbReference type="Gene3D" id="2.40.170.20">
    <property type="entry name" value="TonB-dependent receptor, beta-barrel domain"/>
    <property type="match status" value="1"/>
</dbReference>
<evidence type="ECO:0000256" key="4">
    <source>
        <dbReference type="ARBA" id="ARBA00022692"/>
    </source>
</evidence>
<protein>
    <submittedName>
        <fullName evidence="15">TonB-dependent receptor</fullName>
    </submittedName>
</protein>
<comment type="caution">
    <text evidence="15">The sequence shown here is derived from an EMBL/GenBank/DDBJ whole genome shotgun (WGS) entry which is preliminary data.</text>
</comment>
<dbReference type="Pfam" id="PF07715">
    <property type="entry name" value="Plug"/>
    <property type="match status" value="1"/>
</dbReference>
<keyword evidence="9 10" id="KW-0998">Cell outer membrane</keyword>
<keyword evidence="5 12" id="KW-0732">Signal</keyword>
<evidence type="ECO:0000256" key="2">
    <source>
        <dbReference type="ARBA" id="ARBA00022448"/>
    </source>
</evidence>
<evidence type="ECO:0000256" key="6">
    <source>
        <dbReference type="ARBA" id="ARBA00023077"/>
    </source>
</evidence>
<dbReference type="Proteomes" id="UP000325255">
    <property type="component" value="Unassembled WGS sequence"/>
</dbReference>
<dbReference type="EMBL" id="VWPK01000021">
    <property type="protein sequence ID" value="KAA5611426.1"/>
    <property type="molecule type" value="Genomic_DNA"/>
</dbReference>
<dbReference type="InterPro" id="IPR012910">
    <property type="entry name" value="Plug_dom"/>
</dbReference>
<dbReference type="PROSITE" id="PS52016">
    <property type="entry name" value="TONB_DEPENDENT_REC_3"/>
    <property type="match status" value="1"/>
</dbReference>
<evidence type="ECO:0000259" key="13">
    <source>
        <dbReference type="Pfam" id="PF00593"/>
    </source>
</evidence>
<evidence type="ECO:0000256" key="3">
    <source>
        <dbReference type="ARBA" id="ARBA00022452"/>
    </source>
</evidence>
<dbReference type="AlphaFoldDB" id="A0A5M6ISX8"/>
<dbReference type="InterPro" id="IPR000531">
    <property type="entry name" value="Beta-barrel_TonB"/>
</dbReference>
<sequence>MRSDTTTSPLALLAAPLLAAPLLAGPRPALAEEPSEVFRLGQINVTAQGVDPSPVGGSTLPQEEMWKFNRNTLTDAVNLIPGVVSSTTGGPRSEGLITVRGFDRNQVPLSIDGVRVYLPADARLDFNRFLTPDVSEIQVAKGYVSVIDGPGGMGGAINLVTRTPTKPFEAEFRSGLGFDNNASLTGYDGYGMVGSRQEKYYLQLSATGLTQSHFRLSDDFQPGRYENGGNRDHSGRGDWRVNAKVGVTPNATDEYSLNFTRQSGSKEAPLAPNATGSMLRYWDWPYWDVQSLYWLSKTQIGDATALKLKAYYNTFSNGLYSYDDASYTTQTTSKAFRSFYDDKAYGTSLEMDTDKLPMNTLKAAFFFRRDVHSEWQDLYTPRPYTEPRQTSIEDTWSVALENTFHATDTVDVVGGISYDWRDLDQARDWDTTTRSIVNYPLTGTDAVNWQGAVIWRYSETGKAHASVSSRTRFPTLFERFSSRFGGATSNPGLKPERAINSEIGITQQVAGTTRIDATVFYSHVKDVIETVPILYQGQSLTQSQNVGSGDFYGFELGAASRPVSWLEVGGNYTLIQRQLSNPVSPDFHLTDVPMHKVFGYVTWEPLPGLGLTPNLEATTARWAISNAGTTYFKTGAYVLANFQANWQVTRNVELGAGVRNIFDLNYSLTDSWLESGRTYYVKGRVTF</sequence>
<proteinExistence type="inferred from homology"/>
<dbReference type="OrthoDB" id="9760333at2"/>
<keyword evidence="2 10" id="KW-0813">Transport</keyword>
<dbReference type="CDD" id="cd01347">
    <property type="entry name" value="ligand_gated_channel"/>
    <property type="match status" value="1"/>
</dbReference>
<keyword evidence="4 10" id="KW-0812">Transmembrane</keyword>
<dbReference type="InterPro" id="IPR039426">
    <property type="entry name" value="TonB-dep_rcpt-like"/>
</dbReference>
<feature type="signal peptide" evidence="12">
    <location>
        <begin position="1"/>
        <end position="31"/>
    </location>
</feature>
<dbReference type="GO" id="GO:0044718">
    <property type="term" value="P:siderophore transmembrane transport"/>
    <property type="evidence" value="ECO:0007669"/>
    <property type="project" value="TreeGrafter"/>
</dbReference>
<feature type="domain" description="TonB-dependent receptor-like beta-barrel" evidence="13">
    <location>
        <begin position="227"/>
        <end position="661"/>
    </location>
</feature>
<feature type="domain" description="TonB-dependent receptor plug" evidence="14">
    <location>
        <begin position="58"/>
        <end position="156"/>
    </location>
</feature>
<reference evidence="15 16" key="1">
    <citation type="submission" date="2019-09" db="EMBL/GenBank/DDBJ databases">
        <title>Genome sequence of Rhodovastum atsumiense, a diverse member of the Acetobacteraceae family of non-sulfur purple photosynthetic bacteria.</title>
        <authorList>
            <person name="Meyer T."/>
            <person name="Kyndt J."/>
        </authorList>
    </citation>
    <scope>NUCLEOTIDE SEQUENCE [LARGE SCALE GENOMIC DNA]</scope>
    <source>
        <strain evidence="15 16">DSM 21279</strain>
    </source>
</reference>
<dbReference type="SUPFAM" id="SSF56935">
    <property type="entry name" value="Porins"/>
    <property type="match status" value="1"/>
</dbReference>
<evidence type="ECO:0000256" key="12">
    <source>
        <dbReference type="SAM" id="SignalP"/>
    </source>
</evidence>
<evidence type="ECO:0000256" key="10">
    <source>
        <dbReference type="PROSITE-ProRule" id="PRU01360"/>
    </source>
</evidence>
<dbReference type="Pfam" id="PF00593">
    <property type="entry name" value="TonB_dep_Rec_b-barrel"/>
    <property type="match status" value="1"/>
</dbReference>
<evidence type="ECO:0000256" key="1">
    <source>
        <dbReference type="ARBA" id="ARBA00004571"/>
    </source>
</evidence>
<dbReference type="Gene3D" id="2.170.130.10">
    <property type="entry name" value="TonB-dependent receptor, plug domain"/>
    <property type="match status" value="1"/>
</dbReference>
<dbReference type="PANTHER" id="PTHR30069:SF29">
    <property type="entry name" value="HEMOGLOBIN AND HEMOGLOBIN-HAPTOGLOBIN-BINDING PROTEIN 1-RELATED"/>
    <property type="match status" value="1"/>
</dbReference>
<keyword evidence="3 10" id="KW-1134">Transmembrane beta strand</keyword>
<comment type="subcellular location">
    <subcellularLocation>
        <location evidence="1 10">Cell outer membrane</location>
        <topology evidence="1 10">Multi-pass membrane protein</topology>
    </subcellularLocation>
</comment>
<dbReference type="InterPro" id="IPR036942">
    <property type="entry name" value="Beta-barrel_TonB_sf"/>
</dbReference>
<evidence type="ECO:0000256" key="8">
    <source>
        <dbReference type="ARBA" id="ARBA00023170"/>
    </source>
</evidence>
<comment type="similarity">
    <text evidence="10 11">Belongs to the TonB-dependent receptor family.</text>
</comment>